<keyword evidence="2" id="KW-0238">DNA-binding</keyword>
<protein>
    <submittedName>
        <fullName evidence="2">DNA-binding response regulator</fullName>
    </submittedName>
</protein>
<proteinExistence type="predicted"/>
<organism evidence="2 3">
    <name type="scientific">Kibdelosporangium aridum</name>
    <dbReference type="NCBI Taxonomy" id="2030"/>
    <lineage>
        <taxon>Bacteria</taxon>
        <taxon>Bacillati</taxon>
        <taxon>Actinomycetota</taxon>
        <taxon>Actinomycetes</taxon>
        <taxon>Pseudonocardiales</taxon>
        <taxon>Pseudonocardiaceae</taxon>
        <taxon>Kibdelosporangium</taxon>
    </lineage>
</organism>
<accession>A0A428YWQ9</accession>
<dbReference type="SUPFAM" id="SSF46894">
    <property type="entry name" value="C-terminal effector domain of the bipartite response regulators"/>
    <property type="match status" value="1"/>
</dbReference>
<evidence type="ECO:0000259" key="1">
    <source>
        <dbReference type="SMART" id="SM00421"/>
    </source>
</evidence>
<dbReference type="InterPro" id="IPR016032">
    <property type="entry name" value="Sig_transdc_resp-reg_C-effctor"/>
</dbReference>
<evidence type="ECO:0000313" key="3">
    <source>
        <dbReference type="Proteomes" id="UP000287547"/>
    </source>
</evidence>
<comment type="caution">
    <text evidence="2">The sequence shown here is derived from an EMBL/GenBank/DDBJ whole genome shotgun (WGS) entry which is preliminary data.</text>
</comment>
<feature type="domain" description="HTH luxR-type" evidence="1">
    <location>
        <begin position="143"/>
        <end position="197"/>
    </location>
</feature>
<dbReference type="RefSeq" id="WP_037265458.1">
    <property type="nucleotide sequence ID" value="NZ_QHKI01000052.1"/>
</dbReference>
<reference evidence="2 3" key="1">
    <citation type="submission" date="2018-05" db="EMBL/GenBank/DDBJ databases">
        <title>Evolution of GPA BGCs.</title>
        <authorList>
            <person name="Waglechner N."/>
            <person name="Wright G.D."/>
        </authorList>
    </citation>
    <scope>NUCLEOTIDE SEQUENCE [LARGE SCALE GENOMIC DNA]</scope>
    <source>
        <strain evidence="2 3">A82846</strain>
    </source>
</reference>
<dbReference type="OrthoDB" id="4266042at2"/>
<dbReference type="Proteomes" id="UP000287547">
    <property type="component" value="Unassembled WGS sequence"/>
</dbReference>
<sequence length="203" mass="22493">METRAGVVVLRGHRELYERTWHLFDKAREVTFAASDVRTWASHNQPPTQGKIRKLYRPGVLLDPTSAQHARHVAAAGVQVRITTSDLNETIIVDRRVAIIAGGDRTFTVVWIPGVVQGVLTLFNTVWSQSTDLAEYERVYGDLWVVAPRILELLASGASDNGAARAMGISLRTYRRRVDELMATLGASSRFQAGARARELGLL</sequence>
<name>A0A428YWQ9_KIBAR</name>
<evidence type="ECO:0000313" key="2">
    <source>
        <dbReference type="EMBL" id="RSM74364.1"/>
    </source>
</evidence>
<gene>
    <name evidence="2" type="ORF">DMH04_40185</name>
</gene>
<dbReference type="SMART" id="SM00421">
    <property type="entry name" value="HTH_LUXR"/>
    <property type="match status" value="1"/>
</dbReference>
<dbReference type="GO" id="GO:0003677">
    <property type="term" value="F:DNA binding"/>
    <property type="evidence" value="ECO:0007669"/>
    <property type="project" value="UniProtKB-KW"/>
</dbReference>
<dbReference type="EMBL" id="QHKI01000052">
    <property type="protein sequence ID" value="RSM74364.1"/>
    <property type="molecule type" value="Genomic_DNA"/>
</dbReference>
<dbReference type="Gene3D" id="1.10.10.10">
    <property type="entry name" value="Winged helix-like DNA-binding domain superfamily/Winged helix DNA-binding domain"/>
    <property type="match status" value="1"/>
</dbReference>
<dbReference type="InterPro" id="IPR000792">
    <property type="entry name" value="Tscrpt_reg_LuxR_C"/>
</dbReference>
<dbReference type="AlphaFoldDB" id="A0A428YWQ9"/>
<dbReference type="GO" id="GO:0006355">
    <property type="term" value="P:regulation of DNA-templated transcription"/>
    <property type="evidence" value="ECO:0007669"/>
    <property type="project" value="InterPro"/>
</dbReference>
<dbReference type="InterPro" id="IPR036388">
    <property type="entry name" value="WH-like_DNA-bd_sf"/>
</dbReference>